<evidence type="ECO:0000256" key="3">
    <source>
        <dbReference type="ARBA" id="ARBA00022833"/>
    </source>
</evidence>
<name>A0A9P7CH59_RHIOR</name>
<dbReference type="InterPro" id="IPR001965">
    <property type="entry name" value="Znf_PHD"/>
</dbReference>
<dbReference type="EMBL" id="JAANIT010000070">
    <property type="protein sequence ID" value="KAG1552747.1"/>
    <property type="molecule type" value="Genomic_DNA"/>
</dbReference>
<keyword evidence="3" id="KW-0862">Zinc</keyword>
<gene>
    <name evidence="6" type="ORF">G6F51_001022</name>
</gene>
<evidence type="ECO:0000256" key="2">
    <source>
        <dbReference type="ARBA" id="ARBA00022771"/>
    </source>
</evidence>
<dbReference type="SMART" id="SM00249">
    <property type="entry name" value="PHD"/>
    <property type="match status" value="1"/>
</dbReference>
<dbReference type="PROSITE" id="PS50016">
    <property type="entry name" value="ZF_PHD_2"/>
    <property type="match status" value="1"/>
</dbReference>
<dbReference type="PROSITE" id="PS01359">
    <property type="entry name" value="ZF_PHD_1"/>
    <property type="match status" value="1"/>
</dbReference>
<dbReference type="InterPro" id="IPR013083">
    <property type="entry name" value="Znf_RING/FYVE/PHD"/>
</dbReference>
<proteinExistence type="predicted"/>
<dbReference type="InterPro" id="IPR019786">
    <property type="entry name" value="Zinc_finger_PHD-type_CS"/>
</dbReference>
<dbReference type="Pfam" id="PF00628">
    <property type="entry name" value="PHD"/>
    <property type="match status" value="1"/>
</dbReference>
<dbReference type="AlphaFoldDB" id="A0A9P7CH59"/>
<dbReference type="GO" id="GO:0008270">
    <property type="term" value="F:zinc ion binding"/>
    <property type="evidence" value="ECO:0007669"/>
    <property type="project" value="UniProtKB-KW"/>
</dbReference>
<keyword evidence="2 4" id="KW-0863">Zinc-finger</keyword>
<dbReference type="Proteomes" id="UP000717996">
    <property type="component" value="Unassembled WGS sequence"/>
</dbReference>
<sequence length="388" mass="45213">MENLQINHVPVTLLARILLQLHTIPHNDKIDLLALIAAGLRQYGHTNDLNAFLNYCQAASKEQPWQWGYYKIENQQDWNSVNYKKERQLVGLRFLLASELARRNVELIRQSKTSLLSHKCTYNYHNKLIPINEILQDTKSYFEHNASAESSILQQLLDLRLDRFSHDMAKFESESGDLDDAEYHLMGALMVRYDHRSWCLYLRDYIESSEGISWRILSSEEEKKVSCEQALIDIQGIEGQSEFSVDYKPVYLFYGNPEMLTAPLQEELEERQQTVPDANQITWEDYTFEEDYTPEEEPTQEESSICIHCGIEDIVEDVNDIFICESCENGVHQLCENPPIQNYEKEIDPWYCRSCCRAKGLPIPQQPSSLKRKREEELVVSLNNTTKS</sequence>
<dbReference type="InterPro" id="IPR011011">
    <property type="entry name" value="Znf_FYVE_PHD"/>
</dbReference>
<feature type="domain" description="PHD-type" evidence="5">
    <location>
        <begin position="303"/>
        <end position="358"/>
    </location>
</feature>
<protein>
    <recommendedName>
        <fullName evidence="5">PHD-type domain-containing protein</fullName>
    </recommendedName>
</protein>
<accession>A0A9P7CH59</accession>
<reference evidence="6" key="1">
    <citation type="journal article" date="2020" name="Microb. Genom.">
        <title>Genetic diversity of clinical and environmental Mucorales isolates obtained from an investigation of mucormycosis cases among solid organ transplant recipients.</title>
        <authorList>
            <person name="Nguyen M.H."/>
            <person name="Kaul D."/>
            <person name="Muto C."/>
            <person name="Cheng S.J."/>
            <person name="Richter R.A."/>
            <person name="Bruno V.M."/>
            <person name="Liu G."/>
            <person name="Beyhan S."/>
            <person name="Sundermann A.J."/>
            <person name="Mounaud S."/>
            <person name="Pasculle A.W."/>
            <person name="Nierman W.C."/>
            <person name="Driscoll E."/>
            <person name="Cumbie R."/>
            <person name="Clancy C.J."/>
            <person name="Dupont C.L."/>
        </authorList>
    </citation>
    <scope>NUCLEOTIDE SEQUENCE</scope>
    <source>
        <strain evidence="6">GL16</strain>
    </source>
</reference>
<comment type="caution">
    <text evidence="6">The sequence shown here is derived from an EMBL/GenBank/DDBJ whole genome shotgun (WGS) entry which is preliminary data.</text>
</comment>
<keyword evidence="1" id="KW-0479">Metal-binding</keyword>
<organism evidence="6 7">
    <name type="scientific">Rhizopus oryzae</name>
    <name type="common">Mucormycosis agent</name>
    <name type="synonym">Rhizopus arrhizus var. delemar</name>
    <dbReference type="NCBI Taxonomy" id="64495"/>
    <lineage>
        <taxon>Eukaryota</taxon>
        <taxon>Fungi</taxon>
        <taxon>Fungi incertae sedis</taxon>
        <taxon>Mucoromycota</taxon>
        <taxon>Mucoromycotina</taxon>
        <taxon>Mucoromycetes</taxon>
        <taxon>Mucorales</taxon>
        <taxon>Mucorineae</taxon>
        <taxon>Rhizopodaceae</taxon>
        <taxon>Rhizopus</taxon>
    </lineage>
</organism>
<evidence type="ECO:0000259" key="5">
    <source>
        <dbReference type="PROSITE" id="PS50016"/>
    </source>
</evidence>
<evidence type="ECO:0000256" key="1">
    <source>
        <dbReference type="ARBA" id="ARBA00022723"/>
    </source>
</evidence>
<dbReference type="Gene3D" id="3.30.40.10">
    <property type="entry name" value="Zinc/RING finger domain, C3HC4 (zinc finger)"/>
    <property type="match status" value="1"/>
</dbReference>
<dbReference type="OrthoDB" id="5863171at2759"/>
<evidence type="ECO:0000313" key="6">
    <source>
        <dbReference type="EMBL" id="KAG1552747.1"/>
    </source>
</evidence>
<evidence type="ECO:0000313" key="7">
    <source>
        <dbReference type="Proteomes" id="UP000717996"/>
    </source>
</evidence>
<evidence type="ECO:0000256" key="4">
    <source>
        <dbReference type="PROSITE-ProRule" id="PRU00146"/>
    </source>
</evidence>
<dbReference type="InterPro" id="IPR019787">
    <property type="entry name" value="Znf_PHD-finger"/>
</dbReference>
<dbReference type="SUPFAM" id="SSF57903">
    <property type="entry name" value="FYVE/PHD zinc finger"/>
    <property type="match status" value="1"/>
</dbReference>